<dbReference type="EMBL" id="LAZR01024286">
    <property type="protein sequence ID" value="KKL75658.1"/>
    <property type="molecule type" value="Genomic_DNA"/>
</dbReference>
<name>A0A0F9ENH4_9ZZZZ</name>
<dbReference type="AlphaFoldDB" id="A0A0F9ENH4"/>
<reference evidence="1" key="1">
    <citation type="journal article" date="2015" name="Nature">
        <title>Complex archaea that bridge the gap between prokaryotes and eukaryotes.</title>
        <authorList>
            <person name="Spang A."/>
            <person name="Saw J.H."/>
            <person name="Jorgensen S.L."/>
            <person name="Zaremba-Niedzwiedzka K."/>
            <person name="Martijn J."/>
            <person name="Lind A.E."/>
            <person name="van Eijk R."/>
            <person name="Schleper C."/>
            <person name="Guy L."/>
            <person name="Ettema T.J."/>
        </authorList>
    </citation>
    <scope>NUCLEOTIDE SEQUENCE</scope>
</reference>
<accession>A0A0F9ENH4</accession>
<gene>
    <name evidence="1" type="ORF">LCGC14_2052750</name>
</gene>
<evidence type="ECO:0000313" key="1">
    <source>
        <dbReference type="EMBL" id="KKL75658.1"/>
    </source>
</evidence>
<comment type="caution">
    <text evidence="1">The sequence shown here is derived from an EMBL/GenBank/DDBJ whole genome shotgun (WGS) entry which is preliminary data.</text>
</comment>
<sequence>MKLKTLKDLMKPAHCKNYAMLIKAGDIKQEAIKDIKSIMELEKTPSDKWWEDMTGHR</sequence>
<organism evidence="1">
    <name type="scientific">marine sediment metagenome</name>
    <dbReference type="NCBI Taxonomy" id="412755"/>
    <lineage>
        <taxon>unclassified sequences</taxon>
        <taxon>metagenomes</taxon>
        <taxon>ecological metagenomes</taxon>
    </lineage>
</organism>
<proteinExistence type="predicted"/>
<protein>
    <submittedName>
        <fullName evidence="1">Uncharacterized protein</fullName>
    </submittedName>
</protein>
<feature type="non-terminal residue" evidence="1">
    <location>
        <position position="57"/>
    </location>
</feature>